<keyword evidence="10" id="KW-1185">Reference proteome</keyword>
<dbReference type="FunFam" id="3.40.50.300:FF:001661">
    <property type="entry name" value="RAD17 checkpoint clamp loader component"/>
    <property type="match status" value="1"/>
</dbReference>
<dbReference type="PANTHER" id="PTHR12172">
    <property type="entry name" value="CELL CYCLE CHECKPOINT PROTEIN RAD17"/>
    <property type="match status" value="1"/>
</dbReference>
<dbReference type="GO" id="GO:0005524">
    <property type="term" value="F:ATP binding"/>
    <property type="evidence" value="ECO:0007669"/>
    <property type="project" value="UniProtKB-KW"/>
</dbReference>
<keyword evidence="5" id="KW-0067">ATP-binding</keyword>
<evidence type="ECO:0000313" key="9">
    <source>
        <dbReference type="EMBL" id="CAG5917601.1"/>
    </source>
</evidence>
<reference evidence="9" key="1">
    <citation type="submission" date="2021-05" db="EMBL/GenBank/DDBJ databases">
        <authorList>
            <person name="Tigano A."/>
        </authorList>
    </citation>
    <scope>NUCLEOTIDE SEQUENCE</scope>
</reference>
<comment type="caution">
    <text evidence="9">The sequence shown here is derived from an EMBL/GenBank/DDBJ whole genome shotgun (WGS) entry which is preliminary data.</text>
</comment>
<dbReference type="AlphaFoldDB" id="A0A8S4AWM7"/>
<accession>A0A8S4AWM7</accession>
<evidence type="ECO:0000313" key="10">
    <source>
        <dbReference type="Proteomes" id="UP000677803"/>
    </source>
</evidence>
<feature type="compositionally biased region" description="Acidic residues" evidence="8">
    <location>
        <begin position="609"/>
        <end position="641"/>
    </location>
</feature>
<dbReference type="GO" id="GO:0003689">
    <property type="term" value="F:DNA clamp loader activity"/>
    <property type="evidence" value="ECO:0007669"/>
    <property type="project" value="TreeGrafter"/>
</dbReference>
<keyword evidence="6" id="KW-0539">Nucleus</keyword>
<evidence type="ECO:0000256" key="8">
    <source>
        <dbReference type="SAM" id="MobiDB-lite"/>
    </source>
</evidence>
<dbReference type="GO" id="GO:0003682">
    <property type="term" value="F:chromatin binding"/>
    <property type="evidence" value="ECO:0007669"/>
    <property type="project" value="TreeGrafter"/>
</dbReference>
<dbReference type="EMBL" id="CAJRST010011112">
    <property type="protein sequence ID" value="CAG5917601.1"/>
    <property type="molecule type" value="Genomic_DNA"/>
</dbReference>
<gene>
    <name evidence="9" type="ORF">MMEN_LOCUS10082</name>
</gene>
<comment type="subcellular location">
    <subcellularLocation>
        <location evidence="1">Nucleus</location>
    </subcellularLocation>
</comment>
<name>A0A8S4AWM7_9TELE</name>
<dbReference type="Gene3D" id="3.40.50.300">
    <property type="entry name" value="P-loop containing nucleotide triphosphate hydrolases"/>
    <property type="match status" value="1"/>
</dbReference>
<dbReference type="GO" id="GO:0000077">
    <property type="term" value="P:DNA damage checkpoint signaling"/>
    <property type="evidence" value="ECO:0007669"/>
    <property type="project" value="TreeGrafter"/>
</dbReference>
<dbReference type="InterPro" id="IPR027417">
    <property type="entry name" value="P-loop_NTPase"/>
</dbReference>
<dbReference type="GO" id="GO:0005634">
    <property type="term" value="C:nucleus"/>
    <property type="evidence" value="ECO:0007669"/>
    <property type="project" value="UniProtKB-SubCell"/>
</dbReference>
<dbReference type="SUPFAM" id="SSF52540">
    <property type="entry name" value="P-loop containing nucleoside triphosphate hydrolases"/>
    <property type="match status" value="1"/>
</dbReference>
<evidence type="ECO:0000256" key="1">
    <source>
        <dbReference type="ARBA" id="ARBA00004123"/>
    </source>
</evidence>
<dbReference type="GO" id="GO:0006281">
    <property type="term" value="P:DNA repair"/>
    <property type="evidence" value="ECO:0007669"/>
    <property type="project" value="InterPro"/>
</dbReference>
<dbReference type="PANTHER" id="PTHR12172:SF0">
    <property type="entry name" value="CELL CYCLE CHECKPOINT PROTEIN RAD17"/>
    <property type="match status" value="1"/>
</dbReference>
<dbReference type="OrthoDB" id="10265971at2759"/>
<dbReference type="Proteomes" id="UP000677803">
    <property type="component" value="Unassembled WGS sequence"/>
</dbReference>
<feature type="region of interest" description="Disordered" evidence="8">
    <location>
        <begin position="599"/>
        <end position="641"/>
    </location>
</feature>
<protein>
    <submittedName>
        <fullName evidence="9">(Atlantic silverside) hypothetical protein</fullName>
    </submittedName>
</protein>
<keyword evidence="7" id="KW-0131">Cell cycle</keyword>
<feature type="region of interest" description="Disordered" evidence="8">
    <location>
        <begin position="347"/>
        <end position="367"/>
    </location>
</feature>
<feature type="compositionally biased region" description="Basic and acidic residues" evidence="8">
    <location>
        <begin position="599"/>
        <end position="608"/>
    </location>
</feature>
<organism evidence="9 10">
    <name type="scientific">Menidia menidia</name>
    <name type="common">Atlantic silverside</name>
    <dbReference type="NCBI Taxonomy" id="238744"/>
    <lineage>
        <taxon>Eukaryota</taxon>
        <taxon>Metazoa</taxon>
        <taxon>Chordata</taxon>
        <taxon>Craniata</taxon>
        <taxon>Vertebrata</taxon>
        <taxon>Euteleostomi</taxon>
        <taxon>Actinopterygii</taxon>
        <taxon>Neopterygii</taxon>
        <taxon>Teleostei</taxon>
        <taxon>Neoteleostei</taxon>
        <taxon>Acanthomorphata</taxon>
        <taxon>Ovalentaria</taxon>
        <taxon>Atherinomorphae</taxon>
        <taxon>Atheriniformes</taxon>
        <taxon>Atherinopsidae</taxon>
        <taxon>Menidiinae</taxon>
        <taxon>Menidia</taxon>
    </lineage>
</organism>
<proteinExistence type="inferred from homology"/>
<keyword evidence="3" id="KW-0547">Nucleotide-binding</keyword>
<keyword evidence="4" id="KW-0227">DNA damage</keyword>
<evidence type="ECO:0000256" key="5">
    <source>
        <dbReference type="ARBA" id="ARBA00022840"/>
    </source>
</evidence>
<dbReference type="Pfam" id="PF03215">
    <property type="entry name" value="Rad17"/>
    <property type="match status" value="1"/>
</dbReference>
<dbReference type="GO" id="GO:0033314">
    <property type="term" value="P:mitotic DNA replication checkpoint signaling"/>
    <property type="evidence" value="ECO:0007669"/>
    <property type="project" value="TreeGrafter"/>
</dbReference>
<dbReference type="InterPro" id="IPR004582">
    <property type="entry name" value="Checkpoint_prot_Rad17_Rad24"/>
</dbReference>
<evidence type="ECO:0000256" key="3">
    <source>
        <dbReference type="ARBA" id="ARBA00022741"/>
    </source>
</evidence>
<evidence type="ECO:0000256" key="6">
    <source>
        <dbReference type="ARBA" id="ARBA00023242"/>
    </source>
</evidence>
<comment type="similarity">
    <text evidence="2">Belongs to the rad17/RAD24 family.</text>
</comment>
<sequence length="641" mass="71137">MYLTSNGLASSAPPAPRAVRQETQSTMSKVPLRDAAAPGRVKHWVDPSFSDLPEKSFSAPGRRKASQSLGSRPEQKRQKKKGLEVGSGQLLPDDQDEPWVERYSPRTQAELAVHKKKIEEVENWIRAHTDTPKGGILILTGPSGCGKTATVQVLSTELGVRVQEWTNPSAPEPFSSTKHDWKTNGFSSQLGQFQEFLLRAHKYNCLKMKGDAGATEKKLVLVEDFPNQFYRQPGSLHAILRHFVRSSRCPLLFVVSDSPSGNGSFRSLFPRELQEELGIACISFNPVAPTTMMKVLNSILAQEAGRSCRGMSRPDQTALESLCSGSSGDVRSAINSLQFLCLPEPSLEKESPWPKQKAAPPQGRRAPALTNQRMKRCKRGKEQEDLPAVGGRDVSLVLFRALGKVLHCKREHPSGAEAAEDASAPGLPDHLLRHHRSALLINPELVVERSHMSGDMFNLYLYQNYLDFFSEMEDVVRASEYLSDADLLTAEWSSRSTMGDYGSSVATRGLLHSNSHQVSVGFRPLHKPSWLLVSKQHRDNCLAARSLFADFCLTPLSLQTQLVPYLAKLVNPLRSQAQISFIQDVGQMSLRRPPGRLKLETLTDKDTGPQEEEDGEEEEGEAEGEVLLEDEDMMIEEYTSD</sequence>
<evidence type="ECO:0000256" key="4">
    <source>
        <dbReference type="ARBA" id="ARBA00022763"/>
    </source>
</evidence>
<evidence type="ECO:0000256" key="7">
    <source>
        <dbReference type="ARBA" id="ARBA00023306"/>
    </source>
</evidence>
<feature type="region of interest" description="Disordered" evidence="8">
    <location>
        <begin position="1"/>
        <end position="97"/>
    </location>
</feature>
<evidence type="ECO:0000256" key="2">
    <source>
        <dbReference type="ARBA" id="ARBA00006168"/>
    </source>
</evidence>